<keyword evidence="2" id="KW-1185">Reference proteome</keyword>
<dbReference type="RefSeq" id="WP_271277245.1">
    <property type="nucleotide sequence ID" value="NZ_BAABFD010000008.1"/>
</dbReference>
<name>A0ABT4T0F4_9ACTN</name>
<evidence type="ECO:0000313" key="2">
    <source>
        <dbReference type="Proteomes" id="UP001212498"/>
    </source>
</evidence>
<accession>A0ABT4T0F4</accession>
<reference evidence="1 2" key="1">
    <citation type="submission" date="2022-11" db="EMBL/GenBank/DDBJ databases">
        <title>Nonomuraea corallina sp. nov., a new species of the genus Nonomuraea isolated from sea side sediment in Thai sea.</title>
        <authorList>
            <person name="Ngamcharungchit C."/>
            <person name="Matsumoto A."/>
            <person name="Suriyachadkun C."/>
            <person name="Panbangred W."/>
            <person name="Inahashi Y."/>
            <person name="Intra B."/>
        </authorList>
    </citation>
    <scope>NUCLEOTIDE SEQUENCE [LARGE SCALE GENOMIC DNA]</scope>
    <source>
        <strain evidence="1 2">DSM 43553</strain>
    </source>
</reference>
<keyword evidence="1" id="KW-0238">DNA-binding</keyword>
<gene>
    <name evidence="1" type="ORF">OUY24_19375</name>
</gene>
<sequence length="105" mass="11227">MNRSALSDMVRADPSSERRALMAEALTTAELLALPVTVDIVTAARAFGIGRTKAHELARKGEFPCPVLRVGHTYRVGRVALLRCLDIEDPALTLASPAQATDLAS</sequence>
<comment type="caution">
    <text evidence="1">The sequence shown here is derived from an EMBL/GenBank/DDBJ whole genome shotgun (WGS) entry which is preliminary data.</text>
</comment>
<evidence type="ECO:0000313" key="1">
    <source>
        <dbReference type="EMBL" id="MDA0642795.1"/>
    </source>
</evidence>
<dbReference type="Proteomes" id="UP001212498">
    <property type="component" value="Unassembled WGS sequence"/>
</dbReference>
<protein>
    <submittedName>
        <fullName evidence="1">DNA-binding protein</fullName>
    </submittedName>
</protein>
<organism evidence="1 2">
    <name type="scientific">Nonomuraea ferruginea</name>
    <dbReference type="NCBI Taxonomy" id="46174"/>
    <lineage>
        <taxon>Bacteria</taxon>
        <taxon>Bacillati</taxon>
        <taxon>Actinomycetota</taxon>
        <taxon>Actinomycetes</taxon>
        <taxon>Streptosporangiales</taxon>
        <taxon>Streptosporangiaceae</taxon>
        <taxon>Nonomuraea</taxon>
    </lineage>
</organism>
<dbReference type="GO" id="GO:0003677">
    <property type="term" value="F:DNA binding"/>
    <property type="evidence" value="ECO:0007669"/>
    <property type="project" value="UniProtKB-KW"/>
</dbReference>
<proteinExistence type="predicted"/>
<dbReference type="EMBL" id="JAPNUD010000050">
    <property type="protein sequence ID" value="MDA0642795.1"/>
    <property type="molecule type" value="Genomic_DNA"/>
</dbReference>